<dbReference type="InterPro" id="IPR046498">
    <property type="entry name" value="Rv1476-like"/>
</dbReference>
<dbReference type="EMBL" id="JBHSQE010000002">
    <property type="protein sequence ID" value="MFC6145996.1"/>
    <property type="molecule type" value="Genomic_DNA"/>
</dbReference>
<dbReference type="Pfam" id="PF20381">
    <property type="entry name" value="Rv1476"/>
    <property type="match status" value="1"/>
</dbReference>
<feature type="transmembrane region" description="Helical" evidence="1">
    <location>
        <begin position="135"/>
        <end position="158"/>
    </location>
</feature>
<gene>
    <name evidence="2" type="ORF">ACFPUZ_04145</name>
</gene>
<name>A0ABW1QBP9_9CORY</name>
<comment type="caution">
    <text evidence="2">The sequence shown here is derived from an EMBL/GenBank/DDBJ whole genome shotgun (WGS) entry which is preliminary data.</text>
</comment>
<keyword evidence="1" id="KW-0812">Transmembrane</keyword>
<organism evidence="2 3">
    <name type="scientific">Corynebacterium nasicanis</name>
    <dbReference type="NCBI Taxonomy" id="1448267"/>
    <lineage>
        <taxon>Bacteria</taxon>
        <taxon>Bacillati</taxon>
        <taxon>Actinomycetota</taxon>
        <taxon>Actinomycetes</taxon>
        <taxon>Mycobacteriales</taxon>
        <taxon>Corynebacteriaceae</taxon>
        <taxon>Corynebacterium</taxon>
    </lineage>
</organism>
<evidence type="ECO:0000256" key="1">
    <source>
        <dbReference type="SAM" id="Phobius"/>
    </source>
</evidence>
<proteinExistence type="predicted"/>
<keyword evidence="3" id="KW-1185">Reference proteome</keyword>
<dbReference type="Proteomes" id="UP001596244">
    <property type="component" value="Unassembled WGS sequence"/>
</dbReference>
<dbReference type="RefSeq" id="WP_377000174.1">
    <property type="nucleotide sequence ID" value="NZ_JBHSQE010000002.1"/>
</dbReference>
<keyword evidence="1" id="KW-1133">Transmembrane helix</keyword>
<accession>A0ABW1QBP9</accession>
<evidence type="ECO:0000313" key="2">
    <source>
        <dbReference type="EMBL" id="MFC6145996.1"/>
    </source>
</evidence>
<sequence length="165" mass="17524">MIPEGVDIDDLASQLGEDSVAFSSTLPVERVGELEPGLIDAVAHAEQSGFGSLGVVVLEHTPAHVPDLRDIAQDLLLDSGLETVVVRTPDSGAIVSDLHSRGAIESAQYRYLGDPDVVGATFRLVDDLNGWSVNWPVVTVLILAVIVAGSLATAWTFARRSRLRA</sequence>
<reference evidence="3" key="1">
    <citation type="journal article" date="2019" name="Int. J. Syst. Evol. Microbiol.">
        <title>The Global Catalogue of Microorganisms (GCM) 10K type strain sequencing project: providing services to taxonomists for standard genome sequencing and annotation.</title>
        <authorList>
            <consortium name="The Broad Institute Genomics Platform"/>
            <consortium name="The Broad Institute Genome Sequencing Center for Infectious Disease"/>
            <person name="Wu L."/>
            <person name="Ma J."/>
        </authorList>
    </citation>
    <scope>NUCLEOTIDE SEQUENCE [LARGE SCALE GENOMIC DNA]</scope>
    <source>
        <strain evidence="3">CCUG 51943</strain>
    </source>
</reference>
<keyword evidence="1" id="KW-0472">Membrane</keyword>
<evidence type="ECO:0000313" key="3">
    <source>
        <dbReference type="Proteomes" id="UP001596244"/>
    </source>
</evidence>
<protein>
    <submittedName>
        <fullName evidence="2">DUF6676 family protein</fullName>
    </submittedName>
</protein>